<organism evidence="7 8">
    <name type="scientific">Tieghemiomyces parasiticus</name>
    <dbReference type="NCBI Taxonomy" id="78921"/>
    <lineage>
        <taxon>Eukaryota</taxon>
        <taxon>Fungi</taxon>
        <taxon>Fungi incertae sedis</taxon>
        <taxon>Zoopagomycota</taxon>
        <taxon>Kickxellomycotina</taxon>
        <taxon>Dimargaritomycetes</taxon>
        <taxon>Dimargaritales</taxon>
        <taxon>Dimargaritaceae</taxon>
        <taxon>Tieghemiomyces</taxon>
    </lineage>
</organism>
<dbReference type="Pfam" id="PF00326">
    <property type="entry name" value="Peptidase_S9"/>
    <property type="match status" value="1"/>
</dbReference>
<accession>A0A9W8AEG6</accession>
<keyword evidence="2" id="KW-0645">Protease</keyword>
<dbReference type="PANTHER" id="PTHR42776:SF13">
    <property type="entry name" value="DIPEPTIDYL-PEPTIDASE 5"/>
    <property type="match status" value="1"/>
</dbReference>
<dbReference type="OrthoDB" id="416344at2759"/>
<sequence>MQLYGRATVGFLTLVAVIFGVWISDGVHAQNPLTIRQAAVLPKVANPLVSPDGRHALYTVSENSIDGSGTTTSLYVLDIGSDESTLLVRTDPDMGSPANPLWFDNVNVGYTFRTKGKAAKNGTILWAQSINVGYTDATAVTSFPTAIRSLKYSPEGRRLVILADLYPDTTLAETAERDAQLAVTKKDTARVFDQLMIRHWDTWWTDKWPTLLAAEVVASGTDMGGWRLASEPVSLFSNYAAHGRFDFDAFTLSPDGSSAAFAAKLPSRDISWTTDLKVWTIQTDGPTNALLVSDPRVHGAASAPAFTTDGNYIAYLQMMVPQYESDRNRVMVFDRATGSRRTVAARWDRSPTRLAFTRGDQYLLAFAEDQGRRRLFALDWQTVPSAAATPVPLTGDVSVGTWATYAPNQVLVVLSTWAQPPELYRLDLHLSGTTDATRDVKAAPATTTQITNYSGQALANVDCPELIHAWFTGAQGTRIHGMLVKPHGWRENDGVQYPLLVMVHGGPQGAWINSWGTTWNPFVYAAAGYAVWLPNIHGSTGYGQALVDSIHGQWGGYPYLDVMAGITFLGHRFSWIDTTRLSGIGGSYGGFMMNWINGQTDRFKALVSHAGPFSVAASYYFTDEQWFNEYEYEGPPYDPKARPNHERWSPSNYVQNWKTPMLVTQGSKDFRIAEVEGIAAFTALQRRGVPSRLVYFADDGHSITKAPNMVKLVDEALRWFSIYNPAQVAENGSHSIAM</sequence>
<dbReference type="FunFam" id="3.40.50.1820:FF:000028">
    <property type="entry name" value="S9 family peptidase"/>
    <property type="match status" value="1"/>
</dbReference>
<dbReference type="InterPro" id="IPR029058">
    <property type="entry name" value="AB_hydrolase_fold"/>
</dbReference>
<name>A0A9W8AEG6_9FUNG</name>
<dbReference type="PANTHER" id="PTHR42776">
    <property type="entry name" value="SERINE PEPTIDASE S9 FAMILY MEMBER"/>
    <property type="match status" value="1"/>
</dbReference>
<keyword evidence="3" id="KW-0732">Signal</keyword>
<dbReference type="InterPro" id="IPR001375">
    <property type="entry name" value="Peptidase_S9_cat"/>
</dbReference>
<dbReference type="InterPro" id="IPR011042">
    <property type="entry name" value="6-blade_b-propeller_TolB-like"/>
</dbReference>
<protein>
    <recommendedName>
        <fullName evidence="5">Dipeptidyl-peptidase V</fullName>
    </recommendedName>
</protein>
<evidence type="ECO:0000313" key="7">
    <source>
        <dbReference type="EMBL" id="KAJ1929422.1"/>
    </source>
</evidence>
<evidence type="ECO:0000259" key="6">
    <source>
        <dbReference type="Pfam" id="PF00326"/>
    </source>
</evidence>
<dbReference type="Gene3D" id="3.40.50.1820">
    <property type="entry name" value="alpha/beta hydrolase"/>
    <property type="match status" value="1"/>
</dbReference>
<dbReference type="AlphaFoldDB" id="A0A9W8AEG6"/>
<proteinExistence type="inferred from homology"/>
<evidence type="ECO:0000256" key="3">
    <source>
        <dbReference type="ARBA" id="ARBA00022729"/>
    </source>
</evidence>
<evidence type="ECO:0000256" key="1">
    <source>
        <dbReference type="ARBA" id="ARBA00010040"/>
    </source>
</evidence>
<evidence type="ECO:0000256" key="4">
    <source>
        <dbReference type="ARBA" id="ARBA00022801"/>
    </source>
</evidence>
<evidence type="ECO:0000256" key="5">
    <source>
        <dbReference type="ARBA" id="ARBA00032829"/>
    </source>
</evidence>
<comment type="similarity">
    <text evidence="1">Belongs to the peptidase S9C family.</text>
</comment>
<keyword evidence="4" id="KW-0378">Hydrolase</keyword>
<feature type="domain" description="Peptidase S9 prolyl oligopeptidase catalytic" evidence="6">
    <location>
        <begin position="516"/>
        <end position="721"/>
    </location>
</feature>
<reference evidence="7" key="1">
    <citation type="submission" date="2022-07" db="EMBL/GenBank/DDBJ databases">
        <title>Phylogenomic reconstructions and comparative analyses of Kickxellomycotina fungi.</title>
        <authorList>
            <person name="Reynolds N.K."/>
            <person name="Stajich J.E."/>
            <person name="Barry K."/>
            <person name="Grigoriev I.V."/>
            <person name="Crous P."/>
            <person name="Smith M.E."/>
        </authorList>
    </citation>
    <scope>NUCLEOTIDE SEQUENCE</scope>
    <source>
        <strain evidence="7">RSA 861</strain>
    </source>
</reference>
<dbReference type="SUPFAM" id="SSF53474">
    <property type="entry name" value="alpha/beta-Hydrolases"/>
    <property type="match status" value="1"/>
</dbReference>
<dbReference type="Proteomes" id="UP001150569">
    <property type="component" value="Unassembled WGS sequence"/>
</dbReference>
<dbReference type="Gene3D" id="2.120.10.30">
    <property type="entry name" value="TolB, C-terminal domain"/>
    <property type="match status" value="1"/>
</dbReference>
<dbReference type="GO" id="GO:0004252">
    <property type="term" value="F:serine-type endopeptidase activity"/>
    <property type="evidence" value="ECO:0007669"/>
    <property type="project" value="TreeGrafter"/>
</dbReference>
<dbReference type="GO" id="GO:0006508">
    <property type="term" value="P:proteolysis"/>
    <property type="evidence" value="ECO:0007669"/>
    <property type="project" value="UniProtKB-KW"/>
</dbReference>
<evidence type="ECO:0000313" key="8">
    <source>
        <dbReference type="Proteomes" id="UP001150569"/>
    </source>
</evidence>
<dbReference type="EMBL" id="JANBPT010000035">
    <property type="protein sequence ID" value="KAJ1929422.1"/>
    <property type="molecule type" value="Genomic_DNA"/>
</dbReference>
<comment type="caution">
    <text evidence="7">The sequence shown here is derived from an EMBL/GenBank/DDBJ whole genome shotgun (WGS) entry which is preliminary data.</text>
</comment>
<dbReference type="SUPFAM" id="SSF82171">
    <property type="entry name" value="DPP6 N-terminal domain-like"/>
    <property type="match status" value="1"/>
</dbReference>
<gene>
    <name evidence="7" type="primary">dpp5_1</name>
    <name evidence="7" type="ORF">IWQ60_001167</name>
</gene>
<keyword evidence="8" id="KW-1185">Reference proteome</keyword>
<evidence type="ECO:0000256" key="2">
    <source>
        <dbReference type="ARBA" id="ARBA00022670"/>
    </source>
</evidence>